<comment type="pathway">
    <text evidence="2">Cofactor biosynthesis; NAD(+) biosynthesis; nicotinate D-ribonucleotide from quinolinate: step 1/1.</text>
</comment>
<dbReference type="CDD" id="cd01572">
    <property type="entry name" value="QPRTase"/>
    <property type="match status" value="1"/>
</dbReference>
<reference evidence="15 16" key="1">
    <citation type="submission" date="2015-03" db="EMBL/GenBank/DDBJ databases">
        <title>Draft Genome Sequence of Burkholderia andropogonis type strain ICMP2807, isolated from Sorghum bicolor.</title>
        <authorList>
            <person name="Lopes-Santos L."/>
            <person name="Castro D.B."/>
            <person name="Ottoboni L.M."/>
            <person name="Park D."/>
            <person name="Weirc B.S."/>
            <person name="Destefano S.A."/>
        </authorList>
    </citation>
    <scope>NUCLEOTIDE SEQUENCE [LARGE SCALE GENOMIC DNA]</scope>
    <source>
        <strain evidence="15 16">ICMP2807</strain>
    </source>
</reference>
<evidence type="ECO:0000256" key="6">
    <source>
        <dbReference type="ARBA" id="ARBA00022642"/>
    </source>
</evidence>
<evidence type="ECO:0000259" key="14">
    <source>
        <dbReference type="Pfam" id="PF02749"/>
    </source>
</evidence>
<feature type="domain" description="Quinolinate phosphoribosyl transferase C-terminal" evidence="13">
    <location>
        <begin position="110"/>
        <end position="275"/>
    </location>
</feature>
<dbReference type="InterPro" id="IPR004393">
    <property type="entry name" value="NadC"/>
</dbReference>
<comment type="caution">
    <text evidence="15">The sequence shown here is derived from an EMBL/GenBank/DDBJ whole genome shotgun (WGS) entry which is preliminary data.</text>
</comment>
<dbReference type="AlphaFoldDB" id="A0A0F5K7C9"/>
<dbReference type="Proteomes" id="UP000033618">
    <property type="component" value="Unassembled WGS sequence"/>
</dbReference>
<dbReference type="EC" id="2.4.2.19" evidence="5"/>
<evidence type="ECO:0000256" key="8">
    <source>
        <dbReference type="ARBA" id="ARBA00022679"/>
    </source>
</evidence>
<keyword evidence="8 12" id="KW-0808">Transferase</keyword>
<evidence type="ECO:0000256" key="10">
    <source>
        <dbReference type="ARBA" id="ARBA00047445"/>
    </source>
</evidence>
<comment type="function">
    <text evidence="1">Involved in the catabolism of quinolinic acid (QA).</text>
</comment>
<dbReference type="GO" id="GO:0034213">
    <property type="term" value="P:quinolinate catabolic process"/>
    <property type="evidence" value="ECO:0007669"/>
    <property type="project" value="TreeGrafter"/>
</dbReference>
<evidence type="ECO:0000256" key="2">
    <source>
        <dbReference type="ARBA" id="ARBA00004893"/>
    </source>
</evidence>
<dbReference type="InterPro" id="IPR037128">
    <property type="entry name" value="Quinolinate_PRibosylTase_N_sf"/>
</dbReference>
<evidence type="ECO:0000256" key="11">
    <source>
        <dbReference type="ARBA" id="ARBA00069173"/>
    </source>
</evidence>
<dbReference type="Gene3D" id="3.90.1170.20">
    <property type="entry name" value="Quinolinate phosphoribosyl transferase, N-terminal domain"/>
    <property type="match status" value="1"/>
</dbReference>
<dbReference type="PANTHER" id="PTHR32179">
    <property type="entry name" value="NICOTINATE-NUCLEOTIDE PYROPHOSPHORYLASE [CARBOXYLATING]"/>
    <property type="match status" value="1"/>
</dbReference>
<evidence type="ECO:0000256" key="9">
    <source>
        <dbReference type="ARBA" id="ARBA00033102"/>
    </source>
</evidence>
<dbReference type="InterPro" id="IPR036068">
    <property type="entry name" value="Nicotinate_pribotase-like_C"/>
</dbReference>
<dbReference type="InterPro" id="IPR013785">
    <property type="entry name" value="Aldolase_TIM"/>
</dbReference>
<dbReference type="GO" id="GO:0009435">
    <property type="term" value="P:NAD+ biosynthetic process"/>
    <property type="evidence" value="ECO:0007669"/>
    <property type="project" value="UniProtKB-UniPathway"/>
</dbReference>
<keyword evidence="7 12" id="KW-0328">Glycosyltransferase</keyword>
<evidence type="ECO:0000256" key="1">
    <source>
        <dbReference type="ARBA" id="ARBA00003237"/>
    </source>
</evidence>
<dbReference type="GO" id="GO:0004514">
    <property type="term" value="F:nicotinate-nucleotide diphosphorylase (carboxylating) activity"/>
    <property type="evidence" value="ECO:0007669"/>
    <property type="project" value="UniProtKB-EC"/>
</dbReference>
<dbReference type="FunFam" id="3.90.1170.20:FF:000001">
    <property type="entry name" value="Nicotinate-nucleotide diphosphorylase (Carboxylating)"/>
    <property type="match status" value="1"/>
</dbReference>
<evidence type="ECO:0000256" key="12">
    <source>
        <dbReference type="PIRNR" id="PIRNR006250"/>
    </source>
</evidence>
<sequence>MYDIFQTERLIALWLTEDIGHGDLTAQLMIEPDETGSFVMNAREPLIVAGIDIAARVFRSYDPALTLAVRVRDGEKVPAGAVLMTVSGNARSVLTVERTALNVIQHLSGIANTTAQYVAALAGTNARLIDTRKTTPGLRMLEKHAVVCGGGLNHRLGLDNGVMIKDNHIAVCGSIAEAVRRARRQLPVLTKLEVECDRLEQVREALASEVDLIMLDNMSLDDMRAAVALVDGRTKLEASGGINLTTIGDVARTGVDYISTSKLTQAASSVDIGLDEA</sequence>
<dbReference type="RefSeq" id="WP_046152024.1">
    <property type="nucleotide sequence ID" value="NZ_CADFGU010000001.1"/>
</dbReference>
<dbReference type="OrthoDB" id="9782546at2"/>
<evidence type="ECO:0000256" key="3">
    <source>
        <dbReference type="ARBA" id="ARBA00009400"/>
    </source>
</evidence>
<dbReference type="UniPathway" id="UPA00253">
    <property type="reaction ID" value="UER00331"/>
</dbReference>
<dbReference type="EMBL" id="LAQU01000001">
    <property type="protein sequence ID" value="KKB65442.1"/>
    <property type="molecule type" value="Genomic_DNA"/>
</dbReference>
<dbReference type="Pfam" id="PF01729">
    <property type="entry name" value="QRPTase_C"/>
    <property type="match status" value="1"/>
</dbReference>
<dbReference type="PATRIC" id="fig|28092.6.peg.354"/>
<dbReference type="Pfam" id="PF02749">
    <property type="entry name" value="QRPTase_N"/>
    <property type="match status" value="1"/>
</dbReference>
<dbReference type="GO" id="GO:0005737">
    <property type="term" value="C:cytoplasm"/>
    <property type="evidence" value="ECO:0007669"/>
    <property type="project" value="TreeGrafter"/>
</dbReference>
<dbReference type="NCBIfam" id="TIGR00078">
    <property type="entry name" value="nadC"/>
    <property type="match status" value="1"/>
</dbReference>
<gene>
    <name evidence="15" type="ORF">WM40_01535</name>
</gene>
<name>A0A0F5K7C9_9BURK</name>
<dbReference type="STRING" id="28092.WM40_01535"/>
<dbReference type="SUPFAM" id="SSF51690">
    <property type="entry name" value="Nicotinate/Quinolinate PRTase C-terminal domain-like"/>
    <property type="match status" value="1"/>
</dbReference>
<dbReference type="PIRSF" id="PIRSF006250">
    <property type="entry name" value="NadC_ModD"/>
    <property type="match status" value="1"/>
</dbReference>
<dbReference type="InterPro" id="IPR002638">
    <property type="entry name" value="Quinolinate_PRibosylTrfase_C"/>
</dbReference>
<evidence type="ECO:0000256" key="5">
    <source>
        <dbReference type="ARBA" id="ARBA00011944"/>
    </source>
</evidence>
<evidence type="ECO:0000313" key="15">
    <source>
        <dbReference type="EMBL" id="KKB65442.1"/>
    </source>
</evidence>
<feature type="domain" description="Quinolinate phosphoribosyl transferase N-terminal" evidence="14">
    <location>
        <begin position="23"/>
        <end position="108"/>
    </location>
</feature>
<dbReference type="FunFam" id="3.20.20.70:FF:000030">
    <property type="entry name" value="Nicotinate-nucleotide pyrophosphorylase, carboxylating"/>
    <property type="match status" value="1"/>
</dbReference>
<proteinExistence type="inferred from homology"/>
<comment type="similarity">
    <text evidence="3 12">Belongs to the NadC/ModD family.</text>
</comment>
<evidence type="ECO:0000256" key="7">
    <source>
        <dbReference type="ARBA" id="ARBA00022676"/>
    </source>
</evidence>
<organism evidence="15 16">
    <name type="scientific">Robbsia andropogonis</name>
    <dbReference type="NCBI Taxonomy" id="28092"/>
    <lineage>
        <taxon>Bacteria</taxon>
        <taxon>Pseudomonadati</taxon>
        <taxon>Pseudomonadota</taxon>
        <taxon>Betaproteobacteria</taxon>
        <taxon>Burkholderiales</taxon>
        <taxon>Burkholderiaceae</taxon>
        <taxon>Robbsia</taxon>
    </lineage>
</organism>
<keyword evidence="16" id="KW-1185">Reference proteome</keyword>
<evidence type="ECO:0000259" key="13">
    <source>
        <dbReference type="Pfam" id="PF01729"/>
    </source>
</evidence>
<comment type="catalytic activity">
    <reaction evidence="10">
        <text>nicotinate beta-D-ribonucleotide + CO2 + diphosphate = quinolinate + 5-phospho-alpha-D-ribose 1-diphosphate + 2 H(+)</text>
        <dbReference type="Rhea" id="RHEA:12733"/>
        <dbReference type="ChEBI" id="CHEBI:15378"/>
        <dbReference type="ChEBI" id="CHEBI:16526"/>
        <dbReference type="ChEBI" id="CHEBI:29959"/>
        <dbReference type="ChEBI" id="CHEBI:33019"/>
        <dbReference type="ChEBI" id="CHEBI:57502"/>
        <dbReference type="ChEBI" id="CHEBI:58017"/>
        <dbReference type="EC" id="2.4.2.19"/>
    </reaction>
</comment>
<evidence type="ECO:0000256" key="4">
    <source>
        <dbReference type="ARBA" id="ARBA00011218"/>
    </source>
</evidence>
<dbReference type="InterPro" id="IPR027277">
    <property type="entry name" value="NadC/ModD"/>
</dbReference>
<keyword evidence="6" id="KW-0662">Pyridine nucleotide biosynthesis</keyword>
<evidence type="ECO:0000313" key="16">
    <source>
        <dbReference type="Proteomes" id="UP000033618"/>
    </source>
</evidence>
<protein>
    <recommendedName>
        <fullName evidence="11">Probable nicotinate-nucleotide pyrophosphorylase [carboxylating]</fullName>
        <ecNumber evidence="5">2.4.2.19</ecNumber>
    </recommendedName>
    <alternativeName>
        <fullName evidence="9">Quinolinate phosphoribosyltransferase [decarboxylating]</fullName>
    </alternativeName>
</protein>
<accession>A0A0F5K7C9</accession>
<dbReference type="InterPro" id="IPR022412">
    <property type="entry name" value="Quinolinate_PRibosylTrfase_N"/>
</dbReference>
<dbReference type="PANTHER" id="PTHR32179:SF3">
    <property type="entry name" value="NICOTINATE-NUCLEOTIDE PYROPHOSPHORYLASE [CARBOXYLATING]"/>
    <property type="match status" value="1"/>
</dbReference>
<comment type="subunit">
    <text evidence="4">Hexamer formed by 3 homodimers.</text>
</comment>
<dbReference type="SUPFAM" id="SSF54675">
    <property type="entry name" value="Nicotinate/Quinolinate PRTase N-terminal domain-like"/>
    <property type="match status" value="1"/>
</dbReference>
<dbReference type="Gene3D" id="3.20.20.70">
    <property type="entry name" value="Aldolase class I"/>
    <property type="match status" value="1"/>
</dbReference>